<gene>
    <name evidence="2" type="ORF">PITC_083550</name>
</gene>
<proteinExistence type="predicted"/>
<feature type="region of interest" description="Disordered" evidence="1">
    <location>
        <begin position="50"/>
        <end position="83"/>
    </location>
</feature>
<name>A0A0A2L6F5_PENIT</name>
<dbReference type="OrthoDB" id="434972at2759"/>
<evidence type="ECO:0000256" key="1">
    <source>
        <dbReference type="SAM" id="MobiDB-lite"/>
    </source>
</evidence>
<reference evidence="2 3" key="1">
    <citation type="journal article" date="2015" name="Mol. Plant Microbe Interact.">
        <title>Genome, transcriptome, and functional analyses of Penicillium expansum provide new insights into secondary metabolism and pathogenicity.</title>
        <authorList>
            <person name="Ballester A.R."/>
            <person name="Marcet-Houben M."/>
            <person name="Levin E."/>
            <person name="Sela N."/>
            <person name="Selma-Lazaro C."/>
            <person name="Carmona L."/>
            <person name="Wisniewski M."/>
            <person name="Droby S."/>
            <person name="Gonzalez-Candelas L."/>
            <person name="Gabaldon T."/>
        </authorList>
    </citation>
    <scope>NUCLEOTIDE SEQUENCE [LARGE SCALE GENOMIC DNA]</scope>
    <source>
        <strain evidence="2 3">PHI-1</strain>
    </source>
</reference>
<dbReference type="HOGENOM" id="CLU_2543296_0_0_1"/>
<dbReference type="AlphaFoldDB" id="A0A0A2L6F5"/>
<protein>
    <submittedName>
        <fullName evidence="2">Uncharacterized protein</fullName>
    </submittedName>
</protein>
<keyword evidence="3" id="KW-1185">Reference proteome</keyword>
<accession>A0A0A2L6F5</accession>
<evidence type="ECO:0000313" key="2">
    <source>
        <dbReference type="EMBL" id="KGO74746.1"/>
    </source>
</evidence>
<dbReference type="EMBL" id="JQGA01000587">
    <property type="protein sequence ID" value="KGO74746.1"/>
    <property type="molecule type" value="Genomic_DNA"/>
</dbReference>
<organism evidence="2 3">
    <name type="scientific">Penicillium italicum</name>
    <name type="common">Blue mold</name>
    <dbReference type="NCBI Taxonomy" id="40296"/>
    <lineage>
        <taxon>Eukaryota</taxon>
        <taxon>Fungi</taxon>
        <taxon>Dikarya</taxon>
        <taxon>Ascomycota</taxon>
        <taxon>Pezizomycotina</taxon>
        <taxon>Eurotiomycetes</taxon>
        <taxon>Eurotiomycetidae</taxon>
        <taxon>Eurotiales</taxon>
        <taxon>Aspergillaceae</taxon>
        <taxon>Penicillium</taxon>
    </lineage>
</organism>
<sequence>MCAGCDSHGANLDLRSVLVSFFSHVHHAKVTIREEDAGFQLGGNGVGGQAQMSGYLPNSELDDQNELTSDKLDWPQRQDPQII</sequence>
<comment type="caution">
    <text evidence="2">The sequence shown here is derived from an EMBL/GenBank/DDBJ whole genome shotgun (WGS) entry which is preliminary data.</text>
</comment>
<evidence type="ECO:0000313" key="3">
    <source>
        <dbReference type="Proteomes" id="UP000030104"/>
    </source>
</evidence>
<dbReference type="Proteomes" id="UP000030104">
    <property type="component" value="Unassembled WGS sequence"/>
</dbReference>